<dbReference type="Pfam" id="PF03080">
    <property type="entry name" value="Neprosin"/>
    <property type="match status" value="1"/>
</dbReference>
<accession>A0ABM3R9K2</accession>
<dbReference type="PANTHER" id="PTHR31589">
    <property type="entry name" value="PROTEIN, PUTATIVE (DUF239)-RELATED-RELATED"/>
    <property type="match status" value="1"/>
</dbReference>
<reference evidence="3" key="2">
    <citation type="submission" date="2025-08" db="UniProtKB">
        <authorList>
            <consortium name="RefSeq"/>
        </authorList>
    </citation>
    <scope>IDENTIFICATION</scope>
    <source>
        <tissue evidence="3">Leaf</tissue>
    </source>
</reference>
<keyword evidence="2" id="KW-1185">Reference proteome</keyword>
<dbReference type="InterPro" id="IPR004314">
    <property type="entry name" value="Neprosin"/>
</dbReference>
<reference evidence="2" key="1">
    <citation type="journal article" date="2021" name="Nat. Commun.">
        <title>Genomic analyses provide insights into spinach domestication and the genetic basis of agronomic traits.</title>
        <authorList>
            <person name="Cai X."/>
            <person name="Sun X."/>
            <person name="Xu C."/>
            <person name="Sun H."/>
            <person name="Wang X."/>
            <person name="Ge C."/>
            <person name="Zhang Z."/>
            <person name="Wang Q."/>
            <person name="Fei Z."/>
            <person name="Jiao C."/>
            <person name="Wang Q."/>
        </authorList>
    </citation>
    <scope>NUCLEOTIDE SEQUENCE [LARGE SCALE GENOMIC DNA]</scope>
    <source>
        <strain evidence="2">cv. Varoflay</strain>
    </source>
</reference>
<evidence type="ECO:0000259" key="1">
    <source>
        <dbReference type="PROSITE" id="PS52045"/>
    </source>
</evidence>
<organism evidence="2 3">
    <name type="scientific">Spinacia oleracea</name>
    <name type="common">Spinach</name>
    <dbReference type="NCBI Taxonomy" id="3562"/>
    <lineage>
        <taxon>Eukaryota</taxon>
        <taxon>Viridiplantae</taxon>
        <taxon>Streptophyta</taxon>
        <taxon>Embryophyta</taxon>
        <taxon>Tracheophyta</taxon>
        <taxon>Spermatophyta</taxon>
        <taxon>Magnoliopsida</taxon>
        <taxon>eudicotyledons</taxon>
        <taxon>Gunneridae</taxon>
        <taxon>Pentapetalae</taxon>
        <taxon>Caryophyllales</taxon>
        <taxon>Chenopodiaceae</taxon>
        <taxon>Chenopodioideae</taxon>
        <taxon>Anserineae</taxon>
        <taxon>Spinacia</taxon>
    </lineage>
</organism>
<dbReference type="RefSeq" id="XP_056692289.1">
    <property type="nucleotide sequence ID" value="XM_056836311.1"/>
</dbReference>
<protein>
    <recommendedName>
        <fullName evidence="1">Neprosin PEP catalytic domain-containing protein</fullName>
    </recommendedName>
</protein>
<dbReference type="PANTHER" id="PTHR31589:SF221">
    <property type="entry name" value="LIGASE, PUTATIVE (DUF239)-RELATED"/>
    <property type="match status" value="1"/>
</dbReference>
<evidence type="ECO:0000313" key="2">
    <source>
        <dbReference type="Proteomes" id="UP000813463"/>
    </source>
</evidence>
<name>A0ABM3R9K2_SPIOL</name>
<dbReference type="PROSITE" id="PS52045">
    <property type="entry name" value="NEPROSIN_PEP_CD"/>
    <property type="match status" value="1"/>
</dbReference>
<dbReference type="GeneID" id="110782188"/>
<dbReference type="InterPro" id="IPR053168">
    <property type="entry name" value="Glutamic_endopeptidase"/>
</dbReference>
<sequence>MNRSRNSLYTIRIRSNNYQGKGCYDLECPGFVQINKDTYPGESLENFSVYDGQQTEIHVSIQKDKQSGNWWLTVDGSAVGYWPSSIFTSISNAADFVEWGGETFHAKFDNDPPQMGSGHLSSDGYKRSSYIRDIKYTNVSGTEINPTRQSFEPIVTSPKCYDINLHNRIVDHQTQVYLFYGGPGCTI</sequence>
<feature type="domain" description="Neprosin PEP catalytic" evidence="1">
    <location>
        <begin position="1"/>
        <end position="186"/>
    </location>
</feature>
<evidence type="ECO:0000313" key="3">
    <source>
        <dbReference type="RefSeq" id="XP_056692289.1"/>
    </source>
</evidence>
<gene>
    <name evidence="3" type="primary">LOC110782188</name>
</gene>
<dbReference type="Proteomes" id="UP000813463">
    <property type="component" value="Chromosome 2"/>
</dbReference>
<proteinExistence type="predicted"/>